<keyword evidence="5" id="KW-1185">Reference proteome</keyword>
<gene>
    <name evidence="4" type="ORF">GNP93_13935</name>
</gene>
<accession>A0A7X3CU50</accession>
<dbReference type="RefSeq" id="WP_155614858.1">
    <property type="nucleotide sequence ID" value="NZ_JBDLZV010000001.1"/>
</dbReference>
<keyword evidence="2" id="KW-0732">Signal</keyword>
<evidence type="ECO:0000256" key="2">
    <source>
        <dbReference type="SAM" id="SignalP"/>
    </source>
</evidence>
<comment type="caution">
    <text evidence="4">The sequence shown here is derived from an EMBL/GenBank/DDBJ whole genome shotgun (WGS) entry which is preliminary data.</text>
</comment>
<feature type="region of interest" description="Disordered" evidence="1">
    <location>
        <begin position="28"/>
        <end position="63"/>
    </location>
</feature>
<feature type="compositionally biased region" description="Polar residues" evidence="1">
    <location>
        <begin position="29"/>
        <end position="42"/>
    </location>
</feature>
<organism evidence="4 5">
    <name type="scientific">Paenibacillus validus</name>
    <dbReference type="NCBI Taxonomy" id="44253"/>
    <lineage>
        <taxon>Bacteria</taxon>
        <taxon>Bacillati</taxon>
        <taxon>Bacillota</taxon>
        <taxon>Bacilli</taxon>
        <taxon>Bacillales</taxon>
        <taxon>Paenibacillaceae</taxon>
        <taxon>Paenibacillus</taxon>
    </lineage>
</organism>
<protein>
    <recommendedName>
        <fullName evidence="3">GerMN domain-containing protein</fullName>
    </recommendedName>
</protein>
<feature type="domain" description="GerMN" evidence="3">
    <location>
        <begin position="75"/>
        <end position="181"/>
    </location>
</feature>
<evidence type="ECO:0000313" key="5">
    <source>
        <dbReference type="Proteomes" id="UP000450917"/>
    </source>
</evidence>
<dbReference type="Proteomes" id="UP000450917">
    <property type="component" value="Unassembled WGS sequence"/>
</dbReference>
<proteinExistence type="predicted"/>
<name>A0A7X3CU50_9BACL</name>
<dbReference type="InterPro" id="IPR019606">
    <property type="entry name" value="GerMN"/>
</dbReference>
<evidence type="ECO:0000256" key="1">
    <source>
        <dbReference type="SAM" id="MobiDB-lite"/>
    </source>
</evidence>
<reference evidence="4 5" key="1">
    <citation type="submission" date="2019-11" db="EMBL/GenBank/DDBJ databases">
        <title>Draft genome sequences of five Paenibacillus species of dairy origin.</title>
        <authorList>
            <person name="Olajide A.M."/>
            <person name="Chen S."/>
            <person name="Lapointe G."/>
        </authorList>
    </citation>
    <scope>NUCLEOTIDE SEQUENCE [LARGE SCALE GENOMIC DNA]</scope>
    <source>
        <strain evidence="4 5">2CS3</strain>
    </source>
</reference>
<dbReference type="AlphaFoldDB" id="A0A7X3CU50"/>
<feature type="chain" id="PRO_5030905249" description="GerMN domain-containing protein" evidence="2">
    <location>
        <begin position="26"/>
        <end position="195"/>
    </location>
</feature>
<sequence length="195" mass="21219">MQNHWRHTLTAAAILAVVLSGCGQAKPLNGTQPNQTAEQPAHQTEQGQTSGGGSNSQAPAAASEQSKISKVIKTYYSDAEFTKLVEQQAKIEFKNEADQYLTALNQLKKTPDDTTISLCKEISFKSAVLKDGQVTVDLSLPDAARLGSPGEEMLLDALKKTLFQFSEVKTIEILLDGKQVESLMGHMELPHPIKR</sequence>
<feature type="signal peptide" evidence="2">
    <location>
        <begin position="1"/>
        <end position="25"/>
    </location>
</feature>
<evidence type="ECO:0000259" key="3">
    <source>
        <dbReference type="Pfam" id="PF10646"/>
    </source>
</evidence>
<dbReference type="EMBL" id="WNZX01000010">
    <property type="protein sequence ID" value="MUG71772.1"/>
    <property type="molecule type" value="Genomic_DNA"/>
</dbReference>
<evidence type="ECO:0000313" key="4">
    <source>
        <dbReference type="EMBL" id="MUG71772.1"/>
    </source>
</evidence>
<dbReference type="Pfam" id="PF10646">
    <property type="entry name" value="Germane"/>
    <property type="match status" value="1"/>
</dbReference>
<dbReference type="PROSITE" id="PS51257">
    <property type="entry name" value="PROKAR_LIPOPROTEIN"/>
    <property type="match status" value="1"/>
</dbReference>